<dbReference type="EMBL" id="CP001044">
    <property type="protein sequence ID" value="ACC73062.1"/>
    <property type="molecule type" value="Genomic_DNA"/>
</dbReference>
<evidence type="ECO:0000313" key="4">
    <source>
        <dbReference type="Proteomes" id="UP000001192"/>
    </source>
</evidence>
<proteinExistence type="predicted"/>
<organism evidence="3 4">
    <name type="scientific">Paraburkholderia phymatum (strain DSM 17167 / CIP 108236 / LMG 21445 / STM815)</name>
    <name type="common">Burkholderia phymatum</name>
    <dbReference type="NCBI Taxonomy" id="391038"/>
    <lineage>
        <taxon>Bacteria</taxon>
        <taxon>Pseudomonadati</taxon>
        <taxon>Pseudomonadota</taxon>
        <taxon>Betaproteobacteria</taxon>
        <taxon>Burkholderiales</taxon>
        <taxon>Burkholderiaceae</taxon>
        <taxon>Paraburkholderia</taxon>
    </lineage>
</organism>
<dbReference type="KEGG" id="bph:Bphy_3936"/>
<dbReference type="InterPro" id="IPR007527">
    <property type="entry name" value="Znf_SWIM"/>
</dbReference>
<dbReference type="Pfam" id="PF21810">
    <property type="entry name" value="DUF6880"/>
    <property type="match status" value="1"/>
</dbReference>
<dbReference type="GO" id="GO:0008270">
    <property type="term" value="F:zinc ion binding"/>
    <property type="evidence" value="ECO:0007669"/>
    <property type="project" value="UniProtKB-KW"/>
</dbReference>
<name>B2JP59_PARP8</name>
<dbReference type="InterPro" id="IPR049245">
    <property type="entry name" value="DUF6880"/>
</dbReference>
<keyword evidence="1" id="KW-0862">Zinc</keyword>
<dbReference type="eggNOG" id="COG4715">
    <property type="taxonomic scope" value="Bacteria"/>
</dbReference>
<dbReference type="AlphaFoldDB" id="B2JP59"/>
<keyword evidence="4" id="KW-1185">Reference proteome</keyword>
<reference evidence="4" key="1">
    <citation type="journal article" date="2014" name="Stand. Genomic Sci.">
        <title>Complete genome sequence of Burkholderia phymatum STM815(T), a broad host range and efficient nitrogen-fixing symbiont of Mimosa species.</title>
        <authorList>
            <person name="Moulin L."/>
            <person name="Klonowska A."/>
            <person name="Caroline B."/>
            <person name="Booth K."/>
            <person name="Vriezen J.A."/>
            <person name="Melkonian R."/>
            <person name="James E.K."/>
            <person name="Young J.P."/>
            <person name="Bena G."/>
            <person name="Hauser L."/>
            <person name="Land M."/>
            <person name="Kyrpides N."/>
            <person name="Bruce D."/>
            <person name="Chain P."/>
            <person name="Copeland A."/>
            <person name="Pitluck S."/>
            <person name="Woyke T."/>
            <person name="Lizotte-Waniewski M."/>
            <person name="Bristow J."/>
            <person name="Riley M."/>
        </authorList>
    </citation>
    <scope>NUCLEOTIDE SEQUENCE [LARGE SCALE GENOMIC DNA]</scope>
    <source>
        <strain evidence="4">DSM 17167 / CIP 108236 / LMG 21445 / STM815</strain>
    </source>
</reference>
<keyword evidence="1" id="KW-0479">Metal-binding</keyword>
<dbReference type="STRING" id="391038.Bphy_3936"/>
<dbReference type="RefSeq" id="WP_012403235.1">
    <property type="nucleotide sequence ID" value="NC_010623.1"/>
</dbReference>
<feature type="domain" description="SWIM-type" evidence="2">
    <location>
        <begin position="68"/>
        <end position="105"/>
    </location>
</feature>
<evidence type="ECO:0000313" key="3">
    <source>
        <dbReference type="EMBL" id="ACC73062.1"/>
    </source>
</evidence>
<protein>
    <submittedName>
        <fullName evidence="3">Zinc finger SWIM domain protein</fullName>
    </submittedName>
</protein>
<evidence type="ECO:0000259" key="2">
    <source>
        <dbReference type="PROSITE" id="PS50966"/>
    </source>
</evidence>
<evidence type="ECO:0000256" key="1">
    <source>
        <dbReference type="PROSITE-ProRule" id="PRU00325"/>
    </source>
</evidence>
<dbReference type="PROSITE" id="PS50966">
    <property type="entry name" value="ZF_SWIM"/>
    <property type="match status" value="1"/>
</dbReference>
<sequence length="601" mass="67722">MPRFTCGNVASVLMSEYVSLARSLTLAAVLSLTRTFSRGKVYFHDGAVSRLQADEYGVRAIVRGTQPYSVELRSDHGGLVYYCNCPVGQTSAFCKHAVAVALSWLENSGAEVFQPDETKPKKPRKKRKTYGEIIGEYVETLDERELRRWLLEAVDRDVTLRDKLLFAARSATADDLPALKSTVRQTTRVTRVLVRQEAREYADGLLSLAEMLRVQLDGPFAAHVIELSELAIGGAEKSLQRIDDSGGYVLPAIHELAAVHLEACERMRPDPVALAERLYRLQTESEWGLFSDALQFYKDLFGDAGLRRYRELVGNDWDALAVLAPGERSFDLRRRRISSAMTALAEQDGDFDALIRIEAKDLSSGYRFEQVAQLCRQHGREEEALAWAERGLRESPAKTHDDSLLVLCVDVCLKLGKLDKADVYAWRRFEQRPTANVLRALLKVATATNRHDETREKALAHMWAIVEREESKLDRKSASAWHVPMRTEIVRVHLDEHENEAAWRVFTGGPIATALCAEMAAVRGRTHPRDALMVYGKLLPVAVTLGSADAKYEDAVNIVRAIGELRIRLGEREQFAVELDKIRVEYRAKRNFIKLLADYLP</sequence>
<keyword evidence="1" id="KW-0863">Zinc-finger</keyword>
<gene>
    <name evidence="3" type="ordered locus">Bphy_3936</name>
</gene>
<dbReference type="Proteomes" id="UP000001192">
    <property type="component" value="Chromosome 2"/>
</dbReference>
<dbReference type="Pfam" id="PF04434">
    <property type="entry name" value="SWIM"/>
    <property type="match status" value="1"/>
</dbReference>
<accession>B2JP59</accession>
<dbReference type="HOGENOM" id="CLU_031282_0_0_4"/>